<dbReference type="OrthoDB" id="3223806at2759"/>
<protein>
    <submittedName>
        <fullName evidence="1">Uncharacterized protein</fullName>
    </submittedName>
</protein>
<reference evidence="1" key="1">
    <citation type="submission" date="2019-04" db="EMBL/GenBank/DDBJ databases">
        <title>Friends and foes A comparative genomics study of 23 Aspergillus species from section Flavi.</title>
        <authorList>
            <consortium name="DOE Joint Genome Institute"/>
            <person name="Kjaerbolling I."/>
            <person name="Vesth T."/>
            <person name="Frisvad J.C."/>
            <person name="Nybo J.L."/>
            <person name="Theobald S."/>
            <person name="Kildgaard S."/>
            <person name="Isbrandt T."/>
            <person name="Kuo A."/>
            <person name="Sato A."/>
            <person name="Lyhne E.K."/>
            <person name="Kogle M.E."/>
            <person name="Wiebenga A."/>
            <person name="Kun R.S."/>
            <person name="Lubbers R.J."/>
            <person name="Makela M.R."/>
            <person name="Barry K."/>
            <person name="Chovatia M."/>
            <person name="Clum A."/>
            <person name="Daum C."/>
            <person name="Haridas S."/>
            <person name="He G."/>
            <person name="LaButti K."/>
            <person name="Lipzen A."/>
            <person name="Mondo S."/>
            <person name="Riley R."/>
            <person name="Salamov A."/>
            <person name="Simmons B.A."/>
            <person name="Magnuson J.K."/>
            <person name="Henrissat B."/>
            <person name="Mortensen U.H."/>
            <person name="Larsen T.O."/>
            <person name="Devries R.P."/>
            <person name="Grigoriev I.V."/>
            <person name="Machida M."/>
            <person name="Baker S.E."/>
            <person name="Andersen M.R."/>
        </authorList>
    </citation>
    <scope>NUCLEOTIDE SEQUENCE</scope>
    <source>
        <strain evidence="1">CBS 117612</strain>
    </source>
</reference>
<proteinExistence type="predicted"/>
<dbReference type="Proteomes" id="UP000325558">
    <property type="component" value="Unassembled WGS sequence"/>
</dbReference>
<accession>A0A5N6XXX5</accession>
<evidence type="ECO:0000313" key="1">
    <source>
        <dbReference type="EMBL" id="KAE8338007.1"/>
    </source>
</evidence>
<sequence length="105" mass="11611">MARAPPPFRELKDGWADADEALVPSDITSGGNYHRDLEMGALLQAMVDAGLVVTVVLCCCRSGGAIRGDDDLELGETRRILDIYKSDPEEDLPMTIHSIVHFRWQ</sequence>
<dbReference type="EMBL" id="ML737172">
    <property type="protein sequence ID" value="KAE8338007.1"/>
    <property type="molecule type" value="Genomic_DNA"/>
</dbReference>
<gene>
    <name evidence="1" type="ORF">BDV24DRAFT_166709</name>
</gene>
<name>A0A5N6XXX5_9EURO</name>
<dbReference type="Gene3D" id="3.40.50.1460">
    <property type="match status" value="1"/>
</dbReference>
<dbReference type="AlphaFoldDB" id="A0A5N6XXX5"/>
<organism evidence="1">
    <name type="scientific">Aspergillus arachidicola</name>
    <dbReference type="NCBI Taxonomy" id="656916"/>
    <lineage>
        <taxon>Eukaryota</taxon>
        <taxon>Fungi</taxon>
        <taxon>Dikarya</taxon>
        <taxon>Ascomycota</taxon>
        <taxon>Pezizomycotina</taxon>
        <taxon>Eurotiomycetes</taxon>
        <taxon>Eurotiomycetidae</taxon>
        <taxon>Eurotiales</taxon>
        <taxon>Aspergillaceae</taxon>
        <taxon>Aspergillus</taxon>
        <taxon>Aspergillus subgen. Circumdati</taxon>
    </lineage>
</organism>